<organism evidence="1 2">
    <name type="scientific">Rhizophagus irregularis</name>
    <dbReference type="NCBI Taxonomy" id="588596"/>
    <lineage>
        <taxon>Eukaryota</taxon>
        <taxon>Fungi</taxon>
        <taxon>Fungi incertae sedis</taxon>
        <taxon>Mucoromycota</taxon>
        <taxon>Glomeromycotina</taxon>
        <taxon>Glomeromycetes</taxon>
        <taxon>Glomerales</taxon>
        <taxon>Glomeraceae</taxon>
        <taxon>Rhizophagus</taxon>
    </lineage>
</organism>
<proteinExistence type="predicted"/>
<reference evidence="1 2" key="2">
    <citation type="submission" date="2017-09" db="EMBL/GenBank/DDBJ databases">
        <title>Extensive intraspecific genome diversity in a model arbuscular mycorrhizal fungus.</title>
        <authorList>
            <person name="Chen E.C."/>
            <person name="Morin E."/>
            <person name="Beaudet D."/>
            <person name="Noel J."/>
            <person name="Ndikumana S."/>
            <person name="Charron P."/>
            <person name="St-Onge C."/>
            <person name="Giorgi J."/>
            <person name="Grigoriev I.V."/>
            <person name="Roux C."/>
            <person name="Martin F.M."/>
            <person name="Corradi N."/>
        </authorList>
    </citation>
    <scope>NUCLEOTIDE SEQUENCE [LARGE SCALE GENOMIC DNA]</scope>
    <source>
        <strain evidence="1 2">A5</strain>
    </source>
</reference>
<evidence type="ECO:0000313" key="2">
    <source>
        <dbReference type="Proteomes" id="UP000232722"/>
    </source>
</evidence>
<dbReference type="EMBL" id="LLXJ01000022">
    <property type="protein sequence ID" value="PKC17215.1"/>
    <property type="molecule type" value="Genomic_DNA"/>
</dbReference>
<evidence type="ECO:0000313" key="1">
    <source>
        <dbReference type="EMBL" id="PKC17215.1"/>
    </source>
</evidence>
<protein>
    <submittedName>
        <fullName evidence="1">Uncharacterized protein</fullName>
    </submittedName>
</protein>
<dbReference type="Proteomes" id="UP000232722">
    <property type="component" value="Unassembled WGS sequence"/>
</dbReference>
<accession>A0A2N0QDQ3</accession>
<comment type="caution">
    <text evidence="1">The sequence shown here is derived from an EMBL/GenBank/DDBJ whole genome shotgun (WGS) entry which is preliminary data.</text>
</comment>
<dbReference type="VEuPathDB" id="FungiDB:RhiirFUN_016220"/>
<gene>
    <name evidence="1" type="ORF">RhiirA5_346603</name>
</gene>
<name>A0A2N0QDQ3_9GLOM</name>
<reference evidence="1 2" key="1">
    <citation type="submission" date="2016-04" db="EMBL/GenBank/DDBJ databases">
        <title>Genome analyses suggest a sexual origin of heterokaryosis in a supposedly ancient asexual fungus.</title>
        <authorList>
            <person name="Ropars J."/>
            <person name="Sedzielewska K."/>
            <person name="Noel J."/>
            <person name="Charron P."/>
            <person name="Farinelli L."/>
            <person name="Marton T."/>
            <person name="Kruger M."/>
            <person name="Pelin A."/>
            <person name="Brachmann A."/>
            <person name="Corradi N."/>
        </authorList>
    </citation>
    <scope>NUCLEOTIDE SEQUENCE [LARGE SCALE GENOMIC DNA]</scope>
    <source>
        <strain evidence="1 2">A5</strain>
    </source>
</reference>
<sequence length="59" mass="6977">MSSKIPKFMPLNQPIESVNLFIKNNIILSSYKLPRKPTFVFVNYLLVSRQVGLKIWYDF</sequence>
<dbReference type="AlphaFoldDB" id="A0A2N0QDQ3"/>